<dbReference type="EMBL" id="CP144921">
    <property type="protein sequence ID" value="WWA28289.1"/>
    <property type="molecule type" value="Genomic_DNA"/>
</dbReference>
<sequence>MILIKRKNAEMFHNHAHIVGMPEPFTVAHQKNLFPFESHVPLYLFEGNHLAVVKQYVRRFLT</sequence>
<organism evidence="1 2">
    <name type="scientific">Shouchella rhizosphaerae</name>
    <dbReference type="NCBI Taxonomy" id="866786"/>
    <lineage>
        <taxon>Bacteria</taxon>
        <taxon>Bacillati</taxon>
        <taxon>Bacillota</taxon>
        <taxon>Bacilli</taxon>
        <taxon>Bacillales</taxon>
        <taxon>Bacillaceae</taxon>
        <taxon>Shouchella</taxon>
    </lineage>
</organism>
<protein>
    <submittedName>
        <fullName evidence="1">Uncharacterized protein</fullName>
    </submittedName>
</protein>
<accession>A0ABZ2CM68</accession>
<name>A0ABZ2CM68_9BACI</name>
<keyword evidence="2" id="KW-1185">Reference proteome</keyword>
<gene>
    <name evidence="1" type="ORF">V5G21_10950</name>
</gene>
<dbReference type="Proteomes" id="UP001341136">
    <property type="component" value="Chromosome"/>
</dbReference>
<evidence type="ECO:0000313" key="2">
    <source>
        <dbReference type="Proteomes" id="UP001341136"/>
    </source>
</evidence>
<proteinExistence type="predicted"/>
<reference evidence="1 2" key="1">
    <citation type="submission" date="2024-01" db="EMBL/GenBank/DDBJ databases">
        <title>Culturomics analysis of mouse respiratory tract.</title>
        <authorList>
            <person name="Phillips A.M."/>
            <person name="Collette N.M."/>
            <person name="Mageeney C.M."/>
            <person name="Sinha A."/>
            <person name="Hern K.E."/>
            <person name="Arkin A.P."/>
            <person name="Williams K.P."/>
            <person name="Branda S."/>
        </authorList>
    </citation>
    <scope>NUCLEOTIDE SEQUENCE [LARGE SCALE GENOMIC DNA]</scope>
    <source>
        <strain evidence="1 2">CP20</strain>
    </source>
</reference>
<evidence type="ECO:0000313" key="1">
    <source>
        <dbReference type="EMBL" id="WWA28289.1"/>
    </source>
</evidence>
<dbReference type="RefSeq" id="WP_338464674.1">
    <property type="nucleotide sequence ID" value="NZ_CP144921.1"/>
</dbReference>